<feature type="region of interest" description="Disordered" evidence="5">
    <location>
        <begin position="1"/>
        <end position="35"/>
    </location>
</feature>
<dbReference type="RefSeq" id="WP_101832502.1">
    <property type="nucleotide sequence ID" value="NZ_FZMO01000212.1"/>
</dbReference>
<dbReference type="EMBL" id="FZMO01000212">
    <property type="protein sequence ID" value="SNQ48908.1"/>
    <property type="molecule type" value="Genomic_DNA"/>
</dbReference>
<dbReference type="PRINTS" id="PR00455">
    <property type="entry name" value="HTHTETR"/>
</dbReference>
<feature type="compositionally biased region" description="Low complexity" evidence="5">
    <location>
        <begin position="271"/>
        <end position="300"/>
    </location>
</feature>
<protein>
    <submittedName>
        <fullName evidence="7">Transcriptional regulator</fullName>
    </submittedName>
</protein>
<accession>A0A2I2KTB0</accession>
<reference evidence="7 8" key="1">
    <citation type="submission" date="2017-06" db="EMBL/GenBank/DDBJ databases">
        <authorList>
            <person name="Kim H.J."/>
            <person name="Triplett B.A."/>
        </authorList>
    </citation>
    <scope>NUCLEOTIDE SEQUENCE [LARGE SCALE GENOMIC DNA]</scope>
    <source>
        <strain evidence="7">FRACA_ARgP5</strain>
    </source>
</reference>
<dbReference type="InterPro" id="IPR011075">
    <property type="entry name" value="TetR_C"/>
</dbReference>
<keyword evidence="2 4" id="KW-0238">DNA-binding</keyword>
<feature type="domain" description="HTH tetR-type" evidence="6">
    <location>
        <begin position="34"/>
        <end position="94"/>
    </location>
</feature>
<keyword evidence="3" id="KW-0804">Transcription</keyword>
<dbReference type="PROSITE" id="PS01081">
    <property type="entry name" value="HTH_TETR_1"/>
    <property type="match status" value="1"/>
</dbReference>
<dbReference type="AlphaFoldDB" id="A0A2I2KTB0"/>
<dbReference type="InterPro" id="IPR001647">
    <property type="entry name" value="HTH_TetR"/>
</dbReference>
<dbReference type="OrthoDB" id="9796019at2"/>
<dbReference type="InterPro" id="IPR009057">
    <property type="entry name" value="Homeodomain-like_sf"/>
</dbReference>
<feature type="region of interest" description="Disordered" evidence="5">
    <location>
        <begin position="217"/>
        <end position="326"/>
    </location>
</feature>
<name>A0A2I2KTB0_9ACTN</name>
<evidence type="ECO:0000256" key="5">
    <source>
        <dbReference type="SAM" id="MobiDB-lite"/>
    </source>
</evidence>
<dbReference type="PANTHER" id="PTHR30055">
    <property type="entry name" value="HTH-TYPE TRANSCRIPTIONAL REGULATOR RUTR"/>
    <property type="match status" value="1"/>
</dbReference>
<feature type="compositionally biased region" description="Gly residues" evidence="5">
    <location>
        <begin position="244"/>
        <end position="264"/>
    </location>
</feature>
<dbReference type="InterPro" id="IPR023772">
    <property type="entry name" value="DNA-bd_HTH_TetR-type_CS"/>
</dbReference>
<dbReference type="InterPro" id="IPR036271">
    <property type="entry name" value="Tet_transcr_reg_TetR-rel_C_sf"/>
</dbReference>
<evidence type="ECO:0000313" key="8">
    <source>
        <dbReference type="Proteomes" id="UP000234331"/>
    </source>
</evidence>
<dbReference type="PROSITE" id="PS50977">
    <property type="entry name" value="HTH_TETR_2"/>
    <property type="match status" value="1"/>
</dbReference>
<dbReference type="Gene3D" id="1.10.357.10">
    <property type="entry name" value="Tetracycline Repressor, domain 2"/>
    <property type="match status" value="1"/>
</dbReference>
<dbReference type="SUPFAM" id="SSF46689">
    <property type="entry name" value="Homeodomain-like"/>
    <property type="match status" value="1"/>
</dbReference>
<dbReference type="GO" id="GO:0003700">
    <property type="term" value="F:DNA-binding transcription factor activity"/>
    <property type="evidence" value="ECO:0007669"/>
    <property type="project" value="TreeGrafter"/>
</dbReference>
<dbReference type="Pfam" id="PF00440">
    <property type="entry name" value="TetR_N"/>
    <property type="match status" value="1"/>
</dbReference>
<dbReference type="SUPFAM" id="SSF48498">
    <property type="entry name" value="Tetracyclin repressor-like, C-terminal domain"/>
    <property type="match status" value="1"/>
</dbReference>
<evidence type="ECO:0000256" key="2">
    <source>
        <dbReference type="ARBA" id="ARBA00023125"/>
    </source>
</evidence>
<dbReference type="Pfam" id="PF16859">
    <property type="entry name" value="TetR_C_11"/>
    <property type="match status" value="1"/>
</dbReference>
<keyword evidence="8" id="KW-1185">Reference proteome</keyword>
<evidence type="ECO:0000259" key="6">
    <source>
        <dbReference type="PROSITE" id="PS50977"/>
    </source>
</evidence>
<proteinExistence type="predicted"/>
<dbReference type="InterPro" id="IPR050109">
    <property type="entry name" value="HTH-type_TetR-like_transc_reg"/>
</dbReference>
<keyword evidence="1" id="KW-0805">Transcription regulation</keyword>
<feature type="DNA-binding region" description="H-T-H motif" evidence="4">
    <location>
        <begin position="57"/>
        <end position="76"/>
    </location>
</feature>
<organism evidence="7 8">
    <name type="scientific">Frankia canadensis</name>
    <dbReference type="NCBI Taxonomy" id="1836972"/>
    <lineage>
        <taxon>Bacteria</taxon>
        <taxon>Bacillati</taxon>
        <taxon>Actinomycetota</taxon>
        <taxon>Actinomycetes</taxon>
        <taxon>Frankiales</taxon>
        <taxon>Frankiaceae</taxon>
        <taxon>Frankia</taxon>
    </lineage>
</organism>
<dbReference type="Gene3D" id="1.10.10.60">
    <property type="entry name" value="Homeodomain-like"/>
    <property type="match status" value="1"/>
</dbReference>
<evidence type="ECO:0000256" key="4">
    <source>
        <dbReference type="PROSITE-ProRule" id="PRU00335"/>
    </source>
</evidence>
<sequence length="326" mass="33705">MTLQDAHPPQPRRPSDRAPSGVRGSRAPGRPRDPRCDEAILDAALRELATAGFTRLSMEAVAASAGVGKATVYRRWPTKDALIADALDTLADDVEAVETGSLRDDLVAWLNALRRRNIQTLAGLIMPKLAAERSAHPELFAAYSQRVVEPTRRHAAELLRRAVASGELAADVDVDLVVDMLVGPVVYRQYMSGDREVSGTRIGRIVDVLLDGIRARDGAARGGAGDPPEGDRQDGDPGEDGPVTDGGAGEGGSGEDGPGEGGPRADGTVDGAGRAGVAYRVGGPYTVGGPYPVGGLYRVGDPYPVGGQSGAGLSSDNGRDAAGSSP</sequence>
<evidence type="ECO:0000256" key="1">
    <source>
        <dbReference type="ARBA" id="ARBA00023015"/>
    </source>
</evidence>
<dbReference type="GO" id="GO:0000976">
    <property type="term" value="F:transcription cis-regulatory region binding"/>
    <property type="evidence" value="ECO:0007669"/>
    <property type="project" value="TreeGrafter"/>
</dbReference>
<dbReference type="Proteomes" id="UP000234331">
    <property type="component" value="Unassembled WGS sequence"/>
</dbReference>
<dbReference type="PANTHER" id="PTHR30055:SF148">
    <property type="entry name" value="TETR-FAMILY TRANSCRIPTIONAL REGULATOR"/>
    <property type="match status" value="1"/>
</dbReference>
<evidence type="ECO:0000313" key="7">
    <source>
        <dbReference type="EMBL" id="SNQ48908.1"/>
    </source>
</evidence>
<evidence type="ECO:0000256" key="3">
    <source>
        <dbReference type="ARBA" id="ARBA00023163"/>
    </source>
</evidence>
<gene>
    <name evidence="7" type="ORF">FRACA_290021</name>
</gene>